<evidence type="ECO:0000256" key="3">
    <source>
        <dbReference type="ARBA" id="ARBA00023199"/>
    </source>
</evidence>
<dbReference type="GO" id="GO:0006281">
    <property type="term" value="P:DNA repair"/>
    <property type="evidence" value="ECO:0007669"/>
    <property type="project" value="UniProtKB-KW"/>
</dbReference>
<dbReference type="GO" id="GO:0042276">
    <property type="term" value="P:error-prone translesion synthesis"/>
    <property type="evidence" value="ECO:0007669"/>
    <property type="project" value="TreeGrafter"/>
</dbReference>
<evidence type="ECO:0000256" key="4">
    <source>
        <dbReference type="ARBA" id="ARBA00023204"/>
    </source>
</evidence>
<dbReference type="PANTHER" id="PTHR11076:SF34">
    <property type="entry name" value="PROTEIN UMUC"/>
    <property type="match status" value="1"/>
</dbReference>
<organism evidence="8 9">
    <name type="scientific">Variovorax paradoxus</name>
    <dbReference type="NCBI Taxonomy" id="34073"/>
    <lineage>
        <taxon>Bacteria</taxon>
        <taxon>Pseudomonadati</taxon>
        <taxon>Pseudomonadota</taxon>
        <taxon>Betaproteobacteria</taxon>
        <taxon>Burkholderiales</taxon>
        <taxon>Comamonadaceae</taxon>
        <taxon>Variovorax</taxon>
    </lineage>
</organism>
<dbReference type="PROSITE" id="PS50173">
    <property type="entry name" value="UMUC"/>
    <property type="match status" value="1"/>
</dbReference>
<reference evidence="8 9" key="1">
    <citation type="submission" date="2017-08" db="EMBL/GenBank/DDBJ databases">
        <title>Infants hospitalized years apart are colonized by the same room-sourced microbial strains.</title>
        <authorList>
            <person name="Brooks B."/>
            <person name="Olm M.R."/>
            <person name="Firek B.A."/>
            <person name="Baker R."/>
            <person name="Thomas B.C."/>
            <person name="Morowitz M.J."/>
            <person name="Banfield J.F."/>
        </authorList>
    </citation>
    <scope>NUCLEOTIDE SEQUENCE [LARGE SCALE GENOMIC DNA]</scope>
    <source>
        <strain evidence="8">S2_005_003_R2_41</strain>
    </source>
</reference>
<evidence type="ECO:0000313" key="8">
    <source>
        <dbReference type="EMBL" id="PZQ77005.1"/>
    </source>
</evidence>
<feature type="region of interest" description="Disordered" evidence="6">
    <location>
        <begin position="380"/>
        <end position="401"/>
    </location>
</feature>
<dbReference type="Proteomes" id="UP000249135">
    <property type="component" value="Unassembled WGS sequence"/>
</dbReference>
<dbReference type="CDD" id="cd01700">
    <property type="entry name" value="PolY_Pol_V_umuC"/>
    <property type="match status" value="1"/>
</dbReference>
<gene>
    <name evidence="8" type="ORF">DI563_05365</name>
</gene>
<dbReference type="GO" id="GO:0005829">
    <property type="term" value="C:cytosol"/>
    <property type="evidence" value="ECO:0007669"/>
    <property type="project" value="TreeGrafter"/>
</dbReference>
<evidence type="ECO:0000256" key="1">
    <source>
        <dbReference type="ARBA" id="ARBA00010945"/>
    </source>
</evidence>
<dbReference type="InterPro" id="IPR050116">
    <property type="entry name" value="DNA_polymerase-Y"/>
</dbReference>
<dbReference type="InterPro" id="IPR043502">
    <property type="entry name" value="DNA/RNA_pol_sf"/>
</dbReference>
<comment type="similarity">
    <text evidence="1">Belongs to the DNA polymerase type-Y family.</text>
</comment>
<keyword evidence="5" id="KW-0742">SOS response</keyword>
<sequence length="401" mass="44197">MLALLDGNNFYVSCERVFRPSLEGRPVVVLSNNDGCAISSANFTLYGDMSDRMMSLAAGLGPGQEIYSIDESFIDLQGVRGDLAARARAVRERIVRWIGIPTCVGIAPTKTLAKLANHIAKDAERKPGSYPEKHAQICNLGALPVVEVDELLQATEVGDVWGVGRRIGEQLRASGVSTALDLARLDPASVRRRWSVVLERTVRELQGLPCIDLDDAPAPKQEIAVTRSFGKPVRELAPLVEAVSEFSTRATEKLRKQGSLASRVMVFAHTSPFRPGPRWSQSLVVPLRRPTADTRLIVDAAVVAMRMIFQPGYDLAKAGVMLLDLCDGSVLQGELDLEDEIDRDRGKLMSAMDRLNTKWGRATVRPASTGTAGDRREWTMRQERRTPHYTTDWRQAPIARA</sequence>
<evidence type="ECO:0000256" key="5">
    <source>
        <dbReference type="ARBA" id="ARBA00023236"/>
    </source>
</evidence>
<dbReference type="InterPro" id="IPR043128">
    <property type="entry name" value="Rev_trsase/Diguanyl_cyclase"/>
</dbReference>
<proteinExistence type="inferred from homology"/>
<dbReference type="GO" id="GO:0003684">
    <property type="term" value="F:damaged DNA binding"/>
    <property type="evidence" value="ECO:0007669"/>
    <property type="project" value="InterPro"/>
</dbReference>
<accession>A0A2W5QQ21</accession>
<dbReference type="Pfam" id="PF13438">
    <property type="entry name" value="DUF4113"/>
    <property type="match status" value="1"/>
</dbReference>
<dbReference type="SUPFAM" id="SSF56672">
    <property type="entry name" value="DNA/RNA polymerases"/>
    <property type="match status" value="1"/>
</dbReference>
<dbReference type="GO" id="GO:0009432">
    <property type="term" value="P:SOS response"/>
    <property type="evidence" value="ECO:0007669"/>
    <property type="project" value="UniProtKB-KW"/>
</dbReference>
<comment type="caution">
    <text evidence="8">The sequence shown here is derived from an EMBL/GenBank/DDBJ whole genome shotgun (WGS) entry which is preliminary data.</text>
</comment>
<dbReference type="Pfam" id="PF11799">
    <property type="entry name" value="IMS_C"/>
    <property type="match status" value="1"/>
</dbReference>
<dbReference type="InterPro" id="IPR025188">
    <property type="entry name" value="DUF4113"/>
</dbReference>
<keyword evidence="3" id="KW-0741">SOS mutagenesis</keyword>
<dbReference type="EMBL" id="QFPP01000034">
    <property type="protein sequence ID" value="PZQ77005.1"/>
    <property type="molecule type" value="Genomic_DNA"/>
</dbReference>
<name>A0A2W5QQ21_VARPD</name>
<dbReference type="Gene3D" id="1.10.150.20">
    <property type="entry name" value="5' to 3' exonuclease, C-terminal subdomain"/>
    <property type="match status" value="1"/>
</dbReference>
<dbReference type="PANTHER" id="PTHR11076">
    <property type="entry name" value="DNA REPAIR POLYMERASE UMUC / TRANSFERASE FAMILY MEMBER"/>
    <property type="match status" value="1"/>
</dbReference>
<feature type="domain" description="UmuC" evidence="7">
    <location>
        <begin position="2"/>
        <end position="164"/>
    </location>
</feature>
<dbReference type="Pfam" id="PF00817">
    <property type="entry name" value="IMS"/>
    <property type="match status" value="1"/>
</dbReference>
<protein>
    <submittedName>
        <fullName evidence="8">DNA polymerase V subunit UmuC</fullName>
    </submittedName>
</protein>
<evidence type="ECO:0000256" key="2">
    <source>
        <dbReference type="ARBA" id="ARBA00022763"/>
    </source>
</evidence>
<dbReference type="InterPro" id="IPR001126">
    <property type="entry name" value="UmuC"/>
</dbReference>
<dbReference type="InterPro" id="IPR017961">
    <property type="entry name" value="DNA_pol_Y-fam_little_finger"/>
</dbReference>
<dbReference type="Gene3D" id="3.40.1170.60">
    <property type="match status" value="1"/>
</dbReference>
<keyword evidence="2" id="KW-0227">DNA damage</keyword>
<evidence type="ECO:0000313" key="9">
    <source>
        <dbReference type="Proteomes" id="UP000249135"/>
    </source>
</evidence>
<evidence type="ECO:0000259" key="7">
    <source>
        <dbReference type="PROSITE" id="PS50173"/>
    </source>
</evidence>
<dbReference type="Gene3D" id="3.30.70.270">
    <property type="match status" value="1"/>
</dbReference>
<dbReference type="AlphaFoldDB" id="A0A2W5QQ21"/>
<evidence type="ECO:0000256" key="6">
    <source>
        <dbReference type="SAM" id="MobiDB-lite"/>
    </source>
</evidence>
<keyword evidence="4" id="KW-0234">DNA repair</keyword>
<dbReference type="GO" id="GO:0003887">
    <property type="term" value="F:DNA-directed DNA polymerase activity"/>
    <property type="evidence" value="ECO:0007669"/>
    <property type="project" value="TreeGrafter"/>
</dbReference>